<evidence type="ECO:0000313" key="1">
    <source>
        <dbReference type="EMBL" id="KVP94075.1"/>
    </source>
</evidence>
<name>A0AAW3MMH0_9BURK</name>
<evidence type="ECO:0008006" key="3">
    <source>
        <dbReference type="Google" id="ProtNLM"/>
    </source>
</evidence>
<reference evidence="1 2" key="1">
    <citation type="submission" date="2015-11" db="EMBL/GenBank/DDBJ databases">
        <title>Expanding the genomic diversity of Burkholderia species for the development of highly accurate diagnostics.</title>
        <authorList>
            <person name="Sahl J."/>
            <person name="Keim P."/>
            <person name="Wagner D."/>
        </authorList>
    </citation>
    <scope>NUCLEOTIDE SEQUENCE [LARGE SCALE GENOMIC DNA]</scope>
    <source>
        <strain evidence="1 2">MSMB1808WGS</strain>
    </source>
</reference>
<dbReference type="AlphaFoldDB" id="A0AAW3MMH0"/>
<dbReference type="Proteomes" id="UP000056453">
    <property type="component" value="Unassembled WGS sequence"/>
</dbReference>
<organism evidence="1 2">
    <name type="scientific">Burkholderia ubonensis</name>
    <dbReference type="NCBI Taxonomy" id="101571"/>
    <lineage>
        <taxon>Bacteria</taxon>
        <taxon>Pseudomonadati</taxon>
        <taxon>Pseudomonadota</taxon>
        <taxon>Betaproteobacteria</taxon>
        <taxon>Burkholderiales</taxon>
        <taxon>Burkholderiaceae</taxon>
        <taxon>Burkholderia</taxon>
        <taxon>Burkholderia cepacia complex</taxon>
    </lineage>
</organism>
<dbReference type="Pfam" id="PF13211">
    <property type="entry name" value="DUF4019"/>
    <property type="match status" value="1"/>
</dbReference>
<accession>A0AAW3MMH0</accession>
<proteinExistence type="predicted"/>
<protein>
    <recommendedName>
        <fullName evidence="3">DUF4019 domain-containing protein</fullName>
    </recommendedName>
</protein>
<sequence length="158" mass="18035">MWASASEGVQSSIIREKQADYLFLLTKSSRVEAERAAMGYARSIDATSGDVQRLGAFYREALLWRAAALTERQFVESIKKTRVNFQAPSDRILESVDGGFRQLPGYANAEYVIVSFDVRFADSPLIYTEQFTLERVPALSTWRLVAYFMSTKPFYLYE</sequence>
<dbReference type="EMBL" id="LPBJ01000074">
    <property type="protein sequence ID" value="KVP94075.1"/>
    <property type="molecule type" value="Genomic_DNA"/>
</dbReference>
<keyword evidence="2" id="KW-1185">Reference proteome</keyword>
<dbReference type="InterPro" id="IPR025091">
    <property type="entry name" value="DUF4019"/>
</dbReference>
<comment type="caution">
    <text evidence="1">The sequence shown here is derived from an EMBL/GenBank/DDBJ whole genome shotgun (WGS) entry which is preliminary data.</text>
</comment>
<evidence type="ECO:0000313" key="2">
    <source>
        <dbReference type="Proteomes" id="UP000056453"/>
    </source>
</evidence>
<gene>
    <name evidence="1" type="ORF">WJ96_13035</name>
</gene>